<dbReference type="EMBL" id="APJX01000006">
    <property type="protein sequence ID" value="EMS78950.1"/>
    <property type="molecule type" value="Genomic_DNA"/>
</dbReference>
<evidence type="ECO:0000313" key="3">
    <source>
        <dbReference type="Proteomes" id="UP000014216"/>
    </source>
</evidence>
<dbReference type="PANTHER" id="PTHR34351:SF1">
    <property type="entry name" value="SLR1927 PROTEIN"/>
    <property type="match status" value="1"/>
</dbReference>
<evidence type="ECO:0000256" key="1">
    <source>
        <dbReference type="SAM" id="Phobius"/>
    </source>
</evidence>
<dbReference type="OrthoDB" id="5298497at2"/>
<keyword evidence="3" id="KW-1185">Reference proteome</keyword>
<name>S0FW38_9BACT</name>
<evidence type="ECO:0000313" key="2">
    <source>
        <dbReference type="EMBL" id="EMS78950.1"/>
    </source>
</evidence>
<gene>
    <name evidence="2" type="ORF">Dpo_6c01490</name>
</gene>
<keyword evidence="1" id="KW-0812">Transmembrane</keyword>
<proteinExistence type="predicted"/>
<organism evidence="2 3">
    <name type="scientific">Desulfotignum phosphitoxidans DSM 13687</name>
    <dbReference type="NCBI Taxonomy" id="1286635"/>
    <lineage>
        <taxon>Bacteria</taxon>
        <taxon>Pseudomonadati</taxon>
        <taxon>Thermodesulfobacteriota</taxon>
        <taxon>Desulfobacteria</taxon>
        <taxon>Desulfobacterales</taxon>
        <taxon>Desulfobacteraceae</taxon>
        <taxon>Desulfotignum</taxon>
    </lineage>
</organism>
<protein>
    <submittedName>
        <fullName evidence="2">Uncharacterized protein</fullName>
    </submittedName>
</protein>
<dbReference type="RefSeq" id="WP_006966790.1">
    <property type="nucleotide sequence ID" value="NZ_APJX01000006.1"/>
</dbReference>
<sequence>MMIHKKHLSIRPTRHGLLFLIILGAMMAGSINYNNNAGFILVFLLGGMALISLFYSLKNLIGLSLFFVSASPVFAGRTARFTFQVQANGMERAGVTLALPEQADILETSLLKHETKTVHLPLKTTARGVFTPGSLTVSSVFPFGFFCLTTRMSLPMSCLVYPSPADGPVTPVKGGGDLDGTAGSRFSGPDDFQGLSLYQPGHDVGRIAWKAVSKGQGVFVKDFTAGAGGFMMLDFDAIASTDTEFKLSRLCRMVVSADRNKTPYGLKLPDRVIPPAQGPGHKHQCLRALALYGKKDSLS</sequence>
<dbReference type="AlphaFoldDB" id="S0FW38"/>
<reference evidence="2 3" key="1">
    <citation type="journal article" date="2013" name="Genome Announc.">
        <title>Draft Genome Sequence of Desulfotignum phosphitoxidans DSM 13687 Strain FiPS-3.</title>
        <authorList>
            <person name="Poehlein A."/>
            <person name="Daniel R."/>
            <person name="Simeonova D.D."/>
        </authorList>
    </citation>
    <scope>NUCLEOTIDE SEQUENCE [LARGE SCALE GENOMIC DNA]</scope>
    <source>
        <strain evidence="2 3">DSM 13687</strain>
    </source>
</reference>
<dbReference type="Proteomes" id="UP000014216">
    <property type="component" value="Unassembled WGS sequence"/>
</dbReference>
<keyword evidence="1" id="KW-0472">Membrane</keyword>
<dbReference type="PANTHER" id="PTHR34351">
    <property type="entry name" value="SLR1927 PROTEIN-RELATED"/>
    <property type="match status" value="1"/>
</dbReference>
<comment type="caution">
    <text evidence="2">The sequence shown here is derived from an EMBL/GenBank/DDBJ whole genome shotgun (WGS) entry which is preliminary data.</text>
</comment>
<accession>S0FW38</accession>
<feature type="transmembrane region" description="Helical" evidence="1">
    <location>
        <begin position="12"/>
        <end position="31"/>
    </location>
</feature>
<keyword evidence="1" id="KW-1133">Transmembrane helix</keyword>
<feature type="transmembrane region" description="Helical" evidence="1">
    <location>
        <begin position="37"/>
        <end position="57"/>
    </location>
</feature>